<sequence length="144" mass="16430">MCKVTAILWTLDYIPPNGLCHKFSMVIHLIIIFPNHLEVVAVERINGDPVVNREEFGPYPAIMHTPHGRRRCTSGPPTWPKALPLENLLNQLHQESPRLQNCMTRQLDQLSPRTPTSRDHWGTPSAKPLRAYSNGCIWAQPHEN</sequence>
<name>A0AAD7BIM7_MYCRO</name>
<evidence type="ECO:0000313" key="1">
    <source>
        <dbReference type="EMBL" id="KAJ7621843.1"/>
    </source>
</evidence>
<gene>
    <name evidence="1" type="ORF">B0H17DRAFT_1151700</name>
</gene>
<accession>A0AAD7BIM7</accession>
<comment type="caution">
    <text evidence="1">The sequence shown here is derived from an EMBL/GenBank/DDBJ whole genome shotgun (WGS) entry which is preliminary data.</text>
</comment>
<dbReference type="Proteomes" id="UP001221757">
    <property type="component" value="Unassembled WGS sequence"/>
</dbReference>
<evidence type="ECO:0000313" key="2">
    <source>
        <dbReference type="Proteomes" id="UP001221757"/>
    </source>
</evidence>
<dbReference type="AlphaFoldDB" id="A0AAD7BIM7"/>
<protein>
    <submittedName>
        <fullName evidence="1">Uncharacterized protein</fullName>
    </submittedName>
</protein>
<organism evidence="1 2">
    <name type="scientific">Mycena rosella</name>
    <name type="common">Pink bonnet</name>
    <name type="synonym">Agaricus rosellus</name>
    <dbReference type="NCBI Taxonomy" id="1033263"/>
    <lineage>
        <taxon>Eukaryota</taxon>
        <taxon>Fungi</taxon>
        <taxon>Dikarya</taxon>
        <taxon>Basidiomycota</taxon>
        <taxon>Agaricomycotina</taxon>
        <taxon>Agaricomycetes</taxon>
        <taxon>Agaricomycetidae</taxon>
        <taxon>Agaricales</taxon>
        <taxon>Marasmiineae</taxon>
        <taxon>Mycenaceae</taxon>
        <taxon>Mycena</taxon>
    </lineage>
</organism>
<dbReference type="EMBL" id="JARKIE010000659">
    <property type="protein sequence ID" value="KAJ7621843.1"/>
    <property type="molecule type" value="Genomic_DNA"/>
</dbReference>
<reference evidence="1" key="1">
    <citation type="submission" date="2023-03" db="EMBL/GenBank/DDBJ databases">
        <title>Massive genome expansion in bonnet fungi (Mycena s.s.) driven by repeated elements and novel gene families across ecological guilds.</title>
        <authorList>
            <consortium name="Lawrence Berkeley National Laboratory"/>
            <person name="Harder C.B."/>
            <person name="Miyauchi S."/>
            <person name="Viragh M."/>
            <person name="Kuo A."/>
            <person name="Thoen E."/>
            <person name="Andreopoulos B."/>
            <person name="Lu D."/>
            <person name="Skrede I."/>
            <person name="Drula E."/>
            <person name="Henrissat B."/>
            <person name="Morin E."/>
            <person name="Kohler A."/>
            <person name="Barry K."/>
            <person name="LaButti K."/>
            <person name="Morin E."/>
            <person name="Salamov A."/>
            <person name="Lipzen A."/>
            <person name="Mereny Z."/>
            <person name="Hegedus B."/>
            <person name="Baldrian P."/>
            <person name="Stursova M."/>
            <person name="Weitz H."/>
            <person name="Taylor A."/>
            <person name="Grigoriev I.V."/>
            <person name="Nagy L.G."/>
            <person name="Martin F."/>
            <person name="Kauserud H."/>
        </authorList>
    </citation>
    <scope>NUCLEOTIDE SEQUENCE</scope>
    <source>
        <strain evidence="1">CBHHK067</strain>
    </source>
</reference>
<keyword evidence="2" id="KW-1185">Reference proteome</keyword>
<proteinExistence type="predicted"/>